<dbReference type="PROSITE" id="PS50110">
    <property type="entry name" value="RESPONSE_REGULATORY"/>
    <property type="match status" value="1"/>
</dbReference>
<accession>A0A212RAL8</accession>
<dbReference type="Pfam" id="PF17159">
    <property type="entry name" value="MASE3"/>
    <property type="match status" value="1"/>
</dbReference>
<dbReference type="EMBL" id="FYDG01000003">
    <property type="protein sequence ID" value="SNB69098.1"/>
    <property type="molecule type" value="Genomic_DNA"/>
</dbReference>
<feature type="transmembrane region" description="Helical" evidence="7">
    <location>
        <begin position="132"/>
        <end position="150"/>
    </location>
</feature>
<dbReference type="PROSITE" id="PS50109">
    <property type="entry name" value="HIS_KIN"/>
    <property type="match status" value="1"/>
</dbReference>
<keyword evidence="11" id="KW-1185">Reference proteome</keyword>
<dbReference type="EC" id="2.7.13.3" evidence="2"/>
<dbReference type="PANTHER" id="PTHR43047:SF9">
    <property type="entry name" value="HISTIDINE KINASE"/>
    <property type="match status" value="1"/>
</dbReference>
<feature type="domain" description="Histidine kinase" evidence="8">
    <location>
        <begin position="431"/>
        <end position="645"/>
    </location>
</feature>
<dbReference type="InterPro" id="IPR011006">
    <property type="entry name" value="CheY-like_superfamily"/>
</dbReference>
<dbReference type="Gene3D" id="1.10.287.130">
    <property type="match status" value="1"/>
</dbReference>
<dbReference type="GO" id="GO:0005886">
    <property type="term" value="C:plasma membrane"/>
    <property type="evidence" value="ECO:0007669"/>
    <property type="project" value="TreeGrafter"/>
</dbReference>
<dbReference type="InterPro" id="IPR035965">
    <property type="entry name" value="PAS-like_dom_sf"/>
</dbReference>
<keyword evidence="7" id="KW-0812">Transmembrane</keyword>
<evidence type="ECO:0000313" key="11">
    <source>
        <dbReference type="Proteomes" id="UP000198418"/>
    </source>
</evidence>
<dbReference type="Proteomes" id="UP000198418">
    <property type="component" value="Unassembled WGS sequence"/>
</dbReference>
<dbReference type="PRINTS" id="PR00344">
    <property type="entry name" value="BCTRLSENSOR"/>
</dbReference>
<dbReference type="SMART" id="SM00387">
    <property type="entry name" value="HATPase_c"/>
    <property type="match status" value="1"/>
</dbReference>
<dbReference type="Pfam" id="PF00512">
    <property type="entry name" value="HisKA"/>
    <property type="match status" value="1"/>
</dbReference>
<dbReference type="InterPro" id="IPR036890">
    <property type="entry name" value="HATPase_C_sf"/>
</dbReference>
<dbReference type="SUPFAM" id="SSF52172">
    <property type="entry name" value="CheY-like"/>
    <property type="match status" value="1"/>
</dbReference>
<dbReference type="InterPro" id="IPR001789">
    <property type="entry name" value="Sig_transdc_resp-reg_receiver"/>
</dbReference>
<evidence type="ECO:0000259" key="9">
    <source>
        <dbReference type="PROSITE" id="PS50110"/>
    </source>
</evidence>
<evidence type="ECO:0000256" key="7">
    <source>
        <dbReference type="SAM" id="Phobius"/>
    </source>
</evidence>
<evidence type="ECO:0000256" key="5">
    <source>
        <dbReference type="ARBA" id="ARBA00022777"/>
    </source>
</evidence>
<feature type="domain" description="Response regulatory" evidence="9">
    <location>
        <begin position="664"/>
        <end position="778"/>
    </location>
</feature>
<evidence type="ECO:0000313" key="10">
    <source>
        <dbReference type="EMBL" id="SNB69098.1"/>
    </source>
</evidence>
<dbReference type="Gene3D" id="3.30.450.20">
    <property type="entry name" value="PAS domain"/>
    <property type="match status" value="1"/>
</dbReference>
<dbReference type="SUPFAM" id="SSF55785">
    <property type="entry name" value="PYP-like sensor domain (PAS domain)"/>
    <property type="match status" value="1"/>
</dbReference>
<dbReference type="Pfam" id="PF00072">
    <property type="entry name" value="Response_reg"/>
    <property type="match status" value="1"/>
</dbReference>
<dbReference type="SUPFAM" id="SSF47384">
    <property type="entry name" value="Homodimeric domain of signal transducing histidine kinase"/>
    <property type="match status" value="1"/>
</dbReference>
<sequence>MSSAPQDSSPPASSPLARWPWLSRFGEATATLGALSAGEWLALTFGIIGAHLTVGYNYLLFHTGVEFFTACVCFNIFLVLSSTSDISRNNFLTIVGVAYVFVGVIDLLHALAFKGMPIFTDYDYYSPQLWIAARYLESGAVVIGLLALTARRHVSAAAVLAACLLATCGFLLAIFYTRTFPVCFIPGKGLTPFKIGSEFVIIALDFVALALLHRRRALFEADVFRLLRMSLVAAAAMELCFCFYDAPNMDDALSEAGHVIKLFAFYVLYKAIVVGSVRNPLVLVAQELRDSEKRLRCAMAAAGLTYVEVDPVHGKVRRAENFAEVIGYQPRADGSEECMVELLAHVPPEDQPRVVQAQTLRLPVIEARVIGDDGQVRWIESSAAIPEGEGARRAFVTILDVTARVHAREQLLAAKSEAERADRAKSKFLAAASHDLRQPVQALMLYLAMMGRHTRDLPRAAETVKHMQAALDSLSNLLTSILDISRLDAGVIAPNAEPVDLAGMIARLSGEYAAKAAQRGLKFRAVAPTLAVRADAILLERALRNLIENALRYTPEGGVLLGARRRGARVRIDVIDSGVGVAPGRTEDIFQEFVQLDNPGRDMNKGLGLGLAIVARVARLMDGAVELVSAPGRGSRFSLTLPACAPPAAPAAPQPEPRRPGQGRVLIVEDNSIVREGLERMLQEWGYQTATAENGEAALALVEAEGPFALRLLDYSLGQGISGLSAAQRLAQVRPAPTIILTGDTARERIAEIAASGFAMLHKPVTSQQLRAALEGLLHRDAGEA</sequence>
<feature type="modified residue" description="4-aspartylphosphate" evidence="6">
    <location>
        <position position="714"/>
    </location>
</feature>
<dbReference type="Gene3D" id="3.30.565.10">
    <property type="entry name" value="Histidine kinase-like ATPase, C-terminal domain"/>
    <property type="match status" value="1"/>
</dbReference>
<feature type="transmembrane region" description="Helical" evidence="7">
    <location>
        <begin position="91"/>
        <end position="112"/>
    </location>
</feature>
<dbReference type="Gene3D" id="3.40.50.2300">
    <property type="match status" value="1"/>
</dbReference>
<protein>
    <recommendedName>
        <fullName evidence="2">histidine kinase</fullName>
        <ecNumber evidence="2">2.7.13.3</ecNumber>
    </recommendedName>
</protein>
<evidence type="ECO:0000256" key="4">
    <source>
        <dbReference type="ARBA" id="ARBA00022679"/>
    </source>
</evidence>
<dbReference type="InterPro" id="IPR003594">
    <property type="entry name" value="HATPase_dom"/>
</dbReference>
<dbReference type="SMART" id="SM00388">
    <property type="entry name" value="HisKA"/>
    <property type="match status" value="1"/>
</dbReference>
<feature type="transmembrane region" description="Helical" evidence="7">
    <location>
        <begin position="58"/>
        <end position="79"/>
    </location>
</feature>
<dbReference type="GO" id="GO:0000155">
    <property type="term" value="F:phosphorelay sensor kinase activity"/>
    <property type="evidence" value="ECO:0007669"/>
    <property type="project" value="InterPro"/>
</dbReference>
<evidence type="ECO:0000256" key="1">
    <source>
        <dbReference type="ARBA" id="ARBA00000085"/>
    </source>
</evidence>
<gene>
    <name evidence="10" type="ORF">SAMN06265338_103162</name>
</gene>
<evidence type="ECO:0000256" key="3">
    <source>
        <dbReference type="ARBA" id="ARBA00022553"/>
    </source>
</evidence>
<dbReference type="PANTHER" id="PTHR43047">
    <property type="entry name" value="TWO-COMPONENT HISTIDINE PROTEIN KINASE"/>
    <property type="match status" value="1"/>
</dbReference>
<name>A0A212RAL8_RHOAC</name>
<comment type="catalytic activity">
    <reaction evidence="1">
        <text>ATP + protein L-histidine = ADP + protein N-phospho-L-histidine.</text>
        <dbReference type="EC" id="2.7.13.3"/>
    </reaction>
</comment>
<keyword evidence="5 10" id="KW-0418">Kinase</keyword>
<dbReference type="SUPFAM" id="SSF55874">
    <property type="entry name" value="ATPase domain of HSP90 chaperone/DNA topoisomerase II/histidine kinase"/>
    <property type="match status" value="1"/>
</dbReference>
<reference evidence="11" key="1">
    <citation type="submission" date="2017-06" db="EMBL/GenBank/DDBJ databases">
        <authorList>
            <person name="Varghese N."/>
            <person name="Submissions S."/>
        </authorList>
    </citation>
    <scope>NUCLEOTIDE SEQUENCE [LARGE SCALE GENOMIC DNA]</scope>
    <source>
        <strain evidence="11">DSM 137</strain>
    </source>
</reference>
<dbReference type="RefSeq" id="WP_141098402.1">
    <property type="nucleotide sequence ID" value="NZ_FYDG01000003.1"/>
</dbReference>
<dbReference type="SMART" id="SM00448">
    <property type="entry name" value="REC"/>
    <property type="match status" value="1"/>
</dbReference>
<keyword evidence="7" id="KW-0472">Membrane</keyword>
<dbReference type="GO" id="GO:0009927">
    <property type="term" value="F:histidine phosphotransfer kinase activity"/>
    <property type="evidence" value="ECO:0007669"/>
    <property type="project" value="TreeGrafter"/>
</dbReference>
<evidence type="ECO:0000256" key="6">
    <source>
        <dbReference type="PROSITE-ProRule" id="PRU00169"/>
    </source>
</evidence>
<dbReference type="InterPro" id="IPR003661">
    <property type="entry name" value="HisK_dim/P_dom"/>
</dbReference>
<evidence type="ECO:0000259" key="8">
    <source>
        <dbReference type="PROSITE" id="PS50109"/>
    </source>
</evidence>
<dbReference type="InterPro" id="IPR033425">
    <property type="entry name" value="MASE3"/>
</dbReference>
<feature type="transmembrane region" description="Helical" evidence="7">
    <location>
        <begin position="157"/>
        <end position="175"/>
    </location>
</feature>
<dbReference type="Pfam" id="PF02518">
    <property type="entry name" value="HATPase_c"/>
    <property type="match status" value="1"/>
</dbReference>
<evidence type="ECO:0000256" key="2">
    <source>
        <dbReference type="ARBA" id="ARBA00012438"/>
    </source>
</evidence>
<organism evidence="10 11">
    <name type="scientific">Rhodoblastus acidophilus</name>
    <name type="common">Rhodopseudomonas acidophila</name>
    <dbReference type="NCBI Taxonomy" id="1074"/>
    <lineage>
        <taxon>Bacteria</taxon>
        <taxon>Pseudomonadati</taxon>
        <taxon>Pseudomonadota</taxon>
        <taxon>Alphaproteobacteria</taxon>
        <taxon>Hyphomicrobiales</taxon>
        <taxon>Rhodoblastaceae</taxon>
        <taxon>Rhodoblastus</taxon>
    </lineage>
</organism>
<keyword evidence="3 6" id="KW-0597">Phosphoprotein</keyword>
<feature type="transmembrane region" description="Helical" evidence="7">
    <location>
        <begin position="28"/>
        <end position="52"/>
    </location>
</feature>
<dbReference type="InterPro" id="IPR036097">
    <property type="entry name" value="HisK_dim/P_sf"/>
</dbReference>
<dbReference type="OrthoDB" id="9764438at2"/>
<keyword evidence="7" id="KW-1133">Transmembrane helix</keyword>
<dbReference type="InterPro" id="IPR005467">
    <property type="entry name" value="His_kinase_dom"/>
</dbReference>
<dbReference type="InterPro" id="IPR004358">
    <property type="entry name" value="Sig_transdc_His_kin-like_C"/>
</dbReference>
<dbReference type="AlphaFoldDB" id="A0A212RAL8"/>
<proteinExistence type="predicted"/>
<keyword evidence="4" id="KW-0808">Transferase</keyword>
<dbReference type="CDD" id="cd00082">
    <property type="entry name" value="HisKA"/>
    <property type="match status" value="1"/>
</dbReference>